<gene>
    <name evidence="4" type="ORF">MTUNDRAET4_0986</name>
</gene>
<sequence length="321" mass="36218">MMGVAAQRYWTEVGQHHSGAETTLTNLNRLCNYFGNAMRLDQISDDDVAKLVAWRRAQTVRGRKLVRDPQNPKRRIAPPTIAAATVNRSTIEPLQKLFNRAARVWRIPLKNEPDWRKHLLKEPTERVREVRAAEEGAVREAVRRDFLPLVCFARAAGLRLSECLLRKDSVDLAGGRIRTIGKGGKLIDHPITFEMRAILMSEMANPTDYVFTYAAARAKPGKEGHARGARKPITASGLKTMWRRAKNRGGGPSIPADLRFHDLRHDFATKLLRETKNLKLVQKALHHSKIETTTKYAHVLDEEVLAGMEAASRRRLGTSET</sequence>
<dbReference type="InterPro" id="IPR002104">
    <property type="entry name" value="Integrase_catalytic"/>
</dbReference>
<dbReference type="GO" id="GO:0015074">
    <property type="term" value="P:DNA integration"/>
    <property type="evidence" value="ECO:0007669"/>
    <property type="project" value="UniProtKB-KW"/>
</dbReference>
<evidence type="ECO:0000256" key="2">
    <source>
        <dbReference type="ARBA" id="ARBA00023172"/>
    </source>
</evidence>
<name>A0A4U8YX44_METTU</name>
<proteinExistence type="predicted"/>
<feature type="domain" description="Tyr recombinase" evidence="3">
    <location>
        <begin position="125"/>
        <end position="310"/>
    </location>
</feature>
<keyword evidence="1" id="KW-0229">DNA integration</keyword>
<reference evidence="4 5" key="1">
    <citation type="submission" date="2019-03" db="EMBL/GenBank/DDBJ databases">
        <authorList>
            <person name="Kox A.R. M."/>
        </authorList>
    </citation>
    <scope>NUCLEOTIDE SEQUENCE [LARGE SCALE GENOMIC DNA]</scope>
    <source>
        <strain evidence="4">MTUNDRAET4 annotated genome</strain>
    </source>
</reference>
<dbReference type="SUPFAM" id="SSF56349">
    <property type="entry name" value="DNA breaking-rejoining enzymes"/>
    <property type="match status" value="1"/>
</dbReference>
<dbReference type="InterPro" id="IPR013762">
    <property type="entry name" value="Integrase-like_cat_sf"/>
</dbReference>
<dbReference type="GO" id="GO:0003677">
    <property type="term" value="F:DNA binding"/>
    <property type="evidence" value="ECO:0007669"/>
    <property type="project" value="InterPro"/>
</dbReference>
<evidence type="ECO:0000259" key="3">
    <source>
        <dbReference type="PROSITE" id="PS51898"/>
    </source>
</evidence>
<dbReference type="PANTHER" id="PTHR30349">
    <property type="entry name" value="PHAGE INTEGRASE-RELATED"/>
    <property type="match status" value="1"/>
</dbReference>
<dbReference type="PROSITE" id="PS51898">
    <property type="entry name" value="TYR_RECOMBINASE"/>
    <property type="match status" value="1"/>
</dbReference>
<protein>
    <recommendedName>
        <fullName evidence="3">Tyr recombinase domain-containing protein</fullName>
    </recommendedName>
</protein>
<dbReference type="InterPro" id="IPR011010">
    <property type="entry name" value="DNA_brk_join_enz"/>
</dbReference>
<dbReference type="InterPro" id="IPR050090">
    <property type="entry name" value="Tyrosine_recombinase_XerCD"/>
</dbReference>
<dbReference type="KEGG" id="mtun:MTUNDRAET4_0986"/>
<accession>A0A4U8YX44</accession>
<evidence type="ECO:0000313" key="5">
    <source>
        <dbReference type="Proteomes" id="UP000294360"/>
    </source>
</evidence>
<evidence type="ECO:0000313" key="4">
    <source>
        <dbReference type="EMBL" id="VFU07879.1"/>
    </source>
</evidence>
<dbReference type="Proteomes" id="UP000294360">
    <property type="component" value="Chromosome"/>
</dbReference>
<dbReference type="Pfam" id="PF00589">
    <property type="entry name" value="Phage_integrase"/>
    <property type="match status" value="1"/>
</dbReference>
<dbReference type="Gene3D" id="1.10.443.10">
    <property type="entry name" value="Intergrase catalytic core"/>
    <property type="match status" value="1"/>
</dbReference>
<dbReference type="GO" id="GO:0006310">
    <property type="term" value="P:DNA recombination"/>
    <property type="evidence" value="ECO:0007669"/>
    <property type="project" value="UniProtKB-KW"/>
</dbReference>
<dbReference type="RefSeq" id="WP_244605699.1">
    <property type="nucleotide sequence ID" value="NZ_CP139089.1"/>
</dbReference>
<evidence type="ECO:0000256" key="1">
    <source>
        <dbReference type="ARBA" id="ARBA00022908"/>
    </source>
</evidence>
<dbReference type="PANTHER" id="PTHR30349:SF64">
    <property type="entry name" value="PROPHAGE INTEGRASE INTD-RELATED"/>
    <property type="match status" value="1"/>
</dbReference>
<dbReference type="EMBL" id="LR536450">
    <property type="protein sequence ID" value="VFU07879.1"/>
    <property type="molecule type" value="Genomic_DNA"/>
</dbReference>
<organism evidence="4 5">
    <name type="scientific">Methylocella tundrae</name>
    <dbReference type="NCBI Taxonomy" id="227605"/>
    <lineage>
        <taxon>Bacteria</taxon>
        <taxon>Pseudomonadati</taxon>
        <taxon>Pseudomonadota</taxon>
        <taxon>Alphaproteobacteria</taxon>
        <taxon>Hyphomicrobiales</taxon>
        <taxon>Beijerinckiaceae</taxon>
        <taxon>Methylocella</taxon>
    </lineage>
</organism>
<dbReference type="AlphaFoldDB" id="A0A4U8YX44"/>
<keyword evidence="2" id="KW-0233">DNA recombination</keyword>